<comment type="caution">
    <text evidence="2">The sequence shown here is derived from an EMBL/GenBank/DDBJ whole genome shotgun (WGS) entry which is preliminary data.</text>
</comment>
<reference evidence="2" key="1">
    <citation type="submission" date="2021-03" db="EMBL/GenBank/DDBJ databases">
        <title>Comparative genomics and phylogenomic investigation of the class Geoglossomycetes provide insights into ecological specialization and systematics.</title>
        <authorList>
            <person name="Melie T."/>
            <person name="Pirro S."/>
            <person name="Miller A.N."/>
            <person name="Quandt A."/>
        </authorList>
    </citation>
    <scope>NUCLEOTIDE SEQUENCE</scope>
    <source>
        <strain evidence="2">GBOQ0MN5Z8</strain>
    </source>
</reference>
<organism evidence="2 3">
    <name type="scientific">Glutinoglossum americanum</name>
    <dbReference type="NCBI Taxonomy" id="1670608"/>
    <lineage>
        <taxon>Eukaryota</taxon>
        <taxon>Fungi</taxon>
        <taxon>Dikarya</taxon>
        <taxon>Ascomycota</taxon>
        <taxon>Pezizomycotina</taxon>
        <taxon>Geoglossomycetes</taxon>
        <taxon>Geoglossales</taxon>
        <taxon>Geoglossaceae</taxon>
        <taxon>Glutinoglossum</taxon>
    </lineage>
</organism>
<dbReference type="Pfam" id="PF11917">
    <property type="entry name" value="DUF3435"/>
    <property type="match status" value="2"/>
</dbReference>
<gene>
    <name evidence="2" type="ORF">FGG08_002762</name>
</gene>
<dbReference type="AlphaFoldDB" id="A0A9P8I8N7"/>
<proteinExistence type="predicted"/>
<dbReference type="OrthoDB" id="3544487at2759"/>
<evidence type="ECO:0000313" key="2">
    <source>
        <dbReference type="EMBL" id="KAH0542902.1"/>
    </source>
</evidence>
<protein>
    <submittedName>
        <fullName evidence="2">Uncharacterized protein</fullName>
    </submittedName>
</protein>
<dbReference type="EMBL" id="JAGHQL010000044">
    <property type="protein sequence ID" value="KAH0542902.1"/>
    <property type="molecule type" value="Genomic_DNA"/>
</dbReference>
<feature type="compositionally biased region" description="Polar residues" evidence="1">
    <location>
        <begin position="7"/>
        <end position="18"/>
    </location>
</feature>
<accession>A0A9P8I8N7</accession>
<name>A0A9P8I8N7_9PEZI</name>
<dbReference type="Proteomes" id="UP000698800">
    <property type="component" value="Unassembled WGS sequence"/>
</dbReference>
<keyword evidence="3" id="KW-1185">Reference proteome</keyword>
<evidence type="ECO:0000256" key="1">
    <source>
        <dbReference type="SAM" id="MobiDB-lite"/>
    </source>
</evidence>
<feature type="region of interest" description="Disordered" evidence="1">
    <location>
        <begin position="1"/>
        <end position="43"/>
    </location>
</feature>
<evidence type="ECO:0000313" key="3">
    <source>
        <dbReference type="Proteomes" id="UP000698800"/>
    </source>
</evidence>
<dbReference type="InterPro" id="IPR021842">
    <property type="entry name" value="DUF3435"/>
</dbReference>
<sequence>MHRCQQADCSSDDSNGSDIESYFDTEDEKNDPNTNPTDFDMDVEGDNRADISWLLDENKDYPLKYYLNQEDEFDESEVTGKKIRGEINRKIHQILRKLMKKHKLIKGKHEKTLAGFFGNYPQVLFNLRYRDIIVTLLRDPNSSPHWILIEFTCLIFADRAFAAPNLISARQLSRLDIRPGYQQLELLLKLSILDVPVFRKLVRTGYGYEISPYEPLLYATLLSLMKVLEGCRGRSRLEGVVQEVVRGLANEFSSSNRCHGVAGGPVGCQKQID</sequence>